<organism evidence="3 4">
    <name type="scientific">Pochonia chlamydosporia 170</name>
    <dbReference type="NCBI Taxonomy" id="1380566"/>
    <lineage>
        <taxon>Eukaryota</taxon>
        <taxon>Fungi</taxon>
        <taxon>Dikarya</taxon>
        <taxon>Ascomycota</taxon>
        <taxon>Pezizomycotina</taxon>
        <taxon>Sordariomycetes</taxon>
        <taxon>Hypocreomycetidae</taxon>
        <taxon>Hypocreales</taxon>
        <taxon>Clavicipitaceae</taxon>
        <taxon>Pochonia</taxon>
    </lineage>
</organism>
<protein>
    <recommendedName>
        <fullName evidence="2">Gfd2/YDR514C-like C-terminal domain-containing protein</fullName>
    </recommendedName>
</protein>
<feature type="region of interest" description="Disordered" evidence="1">
    <location>
        <begin position="257"/>
        <end position="292"/>
    </location>
</feature>
<dbReference type="GeneID" id="28849762"/>
<dbReference type="InterPro" id="IPR012337">
    <property type="entry name" value="RNaseH-like_sf"/>
</dbReference>
<dbReference type="EMBL" id="LSBJ02000008">
    <property type="protein sequence ID" value="OAQ60684.1"/>
    <property type="molecule type" value="Genomic_DNA"/>
</dbReference>
<keyword evidence="4" id="KW-1185">Reference proteome</keyword>
<dbReference type="PANTHER" id="PTHR28083">
    <property type="entry name" value="GOOD FOR FULL DBP5 ACTIVITY PROTEIN 2"/>
    <property type="match status" value="1"/>
</dbReference>
<dbReference type="OrthoDB" id="5953249at2759"/>
<feature type="domain" description="Gfd2/YDR514C-like C-terminal" evidence="2">
    <location>
        <begin position="79"/>
        <end position="227"/>
    </location>
</feature>
<dbReference type="AlphaFoldDB" id="A0A179F5H9"/>
<feature type="compositionally biased region" description="Pro residues" evidence="1">
    <location>
        <begin position="259"/>
        <end position="269"/>
    </location>
</feature>
<proteinExistence type="predicted"/>
<dbReference type="InterPro" id="IPR048519">
    <property type="entry name" value="Gfd2/YDR514C-like_C"/>
</dbReference>
<dbReference type="RefSeq" id="XP_018138562.1">
    <property type="nucleotide sequence ID" value="XM_018285768.1"/>
</dbReference>
<dbReference type="KEGG" id="pchm:VFPPC_06794"/>
<dbReference type="Gene3D" id="3.30.420.10">
    <property type="entry name" value="Ribonuclease H-like superfamily/Ribonuclease H"/>
    <property type="match status" value="1"/>
</dbReference>
<dbReference type="Pfam" id="PF21762">
    <property type="entry name" value="DEDDh_C"/>
    <property type="match status" value="1"/>
</dbReference>
<accession>A0A179F5H9</accession>
<dbReference type="SUPFAM" id="SSF53098">
    <property type="entry name" value="Ribonuclease H-like"/>
    <property type="match status" value="1"/>
</dbReference>
<comment type="caution">
    <text evidence="3">The sequence shown here is derived from an EMBL/GenBank/DDBJ whole genome shotgun (WGS) entry which is preliminary data.</text>
</comment>
<evidence type="ECO:0000313" key="4">
    <source>
        <dbReference type="Proteomes" id="UP000078397"/>
    </source>
</evidence>
<sequence length="319" mass="35431">MSPLSPDSIGNLRPSTVALRHIFGHSDLSLNTPLALEDTNFGAKLPDSPVTDLLLVSADIDTGSFLSYRILDNEKQYSIGISVLDTRKIQAHSKSTAQDERHQHTIQSFQFTVGQGTYVNRACRRFLFGETKPIIFSELKAEFDAIVQGREYVLICHGSQADMMVLRQLDIGQQALYILDTVYASRFPLQLDFQPSLGRLLEVLGIPFHNLHAAGNDAHFVLKALLLLAVRDARVEHVVPSKAVLEVLMGLEDIARSPVPAPKPKPPQKAPRIKQPNSQNSPKGRILLVQGGESGEDWREKLKSWKIPPVLTTSLLLMY</sequence>
<dbReference type="GO" id="GO:0005634">
    <property type="term" value="C:nucleus"/>
    <property type="evidence" value="ECO:0007669"/>
    <property type="project" value="TreeGrafter"/>
</dbReference>
<evidence type="ECO:0000256" key="1">
    <source>
        <dbReference type="SAM" id="MobiDB-lite"/>
    </source>
</evidence>
<name>A0A179F5H9_METCM</name>
<dbReference type="PANTHER" id="PTHR28083:SF1">
    <property type="entry name" value="GOOD FOR FULL DBP5 ACTIVITY PROTEIN 2"/>
    <property type="match status" value="1"/>
</dbReference>
<gene>
    <name evidence="3" type="ORF">VFPPC_06794</name>
</gene>
<evidence type="ECO:0000259" key="2">
    <source>
        <dbReference type="Pfam" id="PF21762"/>
    </source>
</evidence>
<dbReference type="InterPro" id="IPR040151">
    <property type="entry name" value="Gfd2/YDR514C-like"/>
</dbReference>
<reference evidence="3 4" key="1">
    <citation type="journal article" date="2016" name="PLoS Pathog.">
        <title>Biosynthesis of antibiotic leucinostatins in bio-control fungus Purpureocillium lilacinum and their inhibition on phytophthora revealed by genome mining.</title>
        <authorList>
            <person name="Wang G."/>
            <person name="Liu Z."/>
            <person name="Lin R."/>
            <person name="Li E."/>
            <person name="Mao Z."/>
            <person name="Ling J."/>
            <person name="Yang Y."/>
            <person name="Yin W.B."/>
            <person name="Xie B."/>
        </authorList>
    </citation>
    <scope>NUCLEOTIDE SEQUENCE [LARGE SCALE GENOMIC DNA]</scope>
    <source>
        <strain evidence="3">170</strain>
    </source>
</reference>
<dbReference type="InterPro" id="IPR036397">
    <property type="entry name" value="RNaseH_sf"/>
</dbReference>
<dbReference type="GO" id="GO:0003676">
    <property type="term" value="F:nucleic acid binding"/>
    <property type="evidence" value="ECO:0007669"/>
    <property type="project" value="InterPro"/>
</dbReference>
<dbReference type="Proteomes" id="UP000078397">
    <property type="component" value="Unassembled WGS sequence"/>
</dbReference>
<evidence type="ECO:0000313" key="3">
    <source>
        <dbReference type="EMBL" id="OAQ60684.1"/>
    </source>
</evidence>